<evidence type="ECO:0000256" key="8">
    <source>
        <dbReference type="PIRSR" id="PIRSR000350-2"/>
    </source>
</evidence>
<dbReference type="EMBL" id="CP015961">
    <property type="protein sequence ID" value="ANI92608.1"/>
    <property type="molecule type" value="Genomic_DNA"/>
</dbReference>
<feature type="disulfide bond" description="Redox-active" evidence="10">
    <location>
        <begin position="45"/>
        <end position="50"/>
    </location>
</feature>
<evidence type="ECO:0000259" key="13">
    <source>
        <dbReference type="Pfam" id="PF07992"/>
    </source>
</evidence>
<proteinExistence type="inferred from homology"/>
<keyword evidence="9" id="KW-0547">Nucleotide-binding</keyword>
<dbReference type="Proteomes" id="UP000186104">
    <property type="component" value="Chromosome"/>
</dbReference>
<dbReference type="PROSITE" id="PS00076">
    <property type="entry name" value="PYRIDINE_REDOX_1"/>
    <property type="match status" value="1"/>
</dbReference>
<evidence type="ECO:0000256" key="7">
    <source>
        <dbReference type="ARBA" id="ARBA00023284"/>
    </source>
</evidence>
<evidence type="ECO:0000256" key="2">
    <source>
        <dbReference type="ARBA" id="ARBA00022630"/>
    </source>
</evidence>
<dbReference type="PANTHER" id="PTHR22912:SF217">
    <property type="entry name" value="DIHYDROLIPOYL DEHYDROGENASE"/>
    <property type="match status" value="1"/>
</dbReference>
<dbReference type="STRING" id="499555.BJL86_1837"/>
<protein>
    <submittedName>
        <fullName evidence="14">Mycothione reductase</fullName>
    </submittedName>
</protein>
<sequence length="466" mass="50348">MSGNTVDEHFDVIIIGTGSGNSLPSEDFADKKIAICEEWTFGGTCLNRGCIPTKMFVYPADQAEAAATNSRLGIDTHFGGAKWSEIVDRIFSQRVDKIAEGGENYRRNECDNITVYDGHARFVGPRTIDTGTGSTISADTILIAAGARVAVPHIVTDSGIDYHTSDTIMRIPEPPKSLVILGSGYIAAEFAHVFSAFGTTVSVIGRSEHLLKHTDTTISEAFTEAVSDKWDLHLGKTPQQISARTDGTGARVEFADGTFVEGDMLLVATGRTPNADLLDAKAGGIELDGNRVRVDEFGRTSADGVWAIGDISSPYQLKHVANHELRVVQHNLLHPEDLRSFNHDVVPYAVFSSPQIAGAGMTEIEARDAGLDITVKVQQYSDVAYGWAMVEPVGIVKLIADRTTGRILGSHVLGHEASILIQPLVQAMTFGLTVQDMARGQYWIHPALTEVVENALLGLDFPDRGF</sequence>
<dbReference type="InterPro" id="IPR001100">
    <property type="entry name" value="Pyr_nuc-diS_OxRdtase"/>
</dbReference>
<dbReference type="SUPFAM" id="SSF51905">
    <property type="entry name" value="FAD/NAD(P)-binding domain"/>
    <property type="match status" value="1"/>
</dbReference>
<evidence type="ECO:0000256" key="1">
    <source>
        <dbReference type="ARBA" id="ARBA00007532"/>
    </source>
</evidence>
<dbReference type="PRINTS" id="PR00368">
    <property type="entry name" value="FADPNR"/>
</dbReference>
<keyword evidence="6" id="KW-1015">Disulfide bond</keyword>
<evidence type="ECO:0000313" key="14">
    <source>
        <dbReference type="EMBL" id="ANI92608.1"/>
    </source>
</evidence>
<evidence type="ECO:0000256" key="9">
    <source>
        <dbReference type="PIRSR" id="PIRSR000350-3"/>
    </source>
</evidence>
<dbReference type="AlphaFoldDB" id="A0A173LLZ7"/>
<dbReference type="InterPro" id="IPR036188">
    <property type="entry name" value="FAD/NAD-bd_sf"/>
</dbReference>
<keyword evidence="7 11" id="KW-0676">Redox-active center</keyword>
<evidence type="ECO:0000259" key="12">
    <source>
        <dbReference type="Pfam" id="PF02852"/>
    </source>
</evidence>
<dbReference type="KEGG" id="dtm:BJL86_1837"/>
<dbReference type="PIRSF" id="PIRSF000350">
    <property type="entry name" value="Mercury_reductase_MerA"/>
    <property type="match status" value="1"/>
</dbReference>
<comment type="cofactor">
    <cofactor evidence="9">
        <name>FAD</name>
        <dbReference type="ChEBI" id="CHEBI:57692"/>
    </cofactor>
    <text evidence="9">Binds 1 FAD per subunit.</text>
</comment>
<dbReference type="PANTHER" id="PTHR22912">
    <property type="entry name" value="DISULFIDE OXIDOREDUCTASE"/>
    <property type="match status" value="1"/>
</dbReference>
<dbReference type="InterPro" id="IPR017817">
    <property type="entry name" value="Mycothione_reductase"/>
</dbReference>
<keyword evidence="2 11" id="KW-0285">Flavoprotein</keyword>
<feature type="binding site" evidence="9">
    <location>
        <begin position="182"/>
        <end position="189"/>
    </location>
    <ligand>
        <name>NAD(+)</name>
        <dbReference type="ChEBI" id="CHEBI:57540"/>
    </ligand>
</feature>
<dbReference type="Pfam" id="PF07992">
    <property type="entry name" value="Pyr_redox_2"/>
    <property type="match status" value="1"/>
</dbReference>
<comment type="similarity">
    <text evidence="1 11">Belongs to the class-I pyridine nucleotide-disulfide oxidoreductase family.</text>
</comment>
<feature type="domain" description="Pyridine nucleotide-disulphide oxidoreductase dimerisation" evidence="12">
    <location>
        <begin position="346"/>
        <end position="455"/>
    </location>
</feature>
<dbReference type="InterPro" id="IPR016156">
    <property type="entry name" value="FAD/NAD-linked_Rdtase_dimer_sf"/>
</dbReference>
<dbReference type="Pfam" id="PF02852">
    <property type="entry name" value="Pyr_redox_dim"/>
    <property type="match status" value="1"/>
</dbReference>
<dbReference type="Gene3D" id="3.30.390.30">
    <property type="match status" value="1"/>
</dbReference>
<evidence type="ECO:0000256" key="4">
    <source>
        <dbReference type="ARBA" id="ARBA00023002"/>
    </source>
</evidence>
<feature type="domain" description="FAD/NAD(P)-binding" evidence="13">
    <location>
        <begin position="10"/>
        <end position="321"/>
    </location>
</feature>
<feature type="active site" description="Proton acceptor" evidence="8">
    <location>
        <position position="445"/>
    </location>
</feature>
<evidence type="ECO:0000256" key="3">
    <source>
        <dbReference type="ARBA" id="ARBA00022827"/>
    </source>
</evidence>
<evidence type="ECO:0000256" key="10">
    <source>
        <dbReference type="PIRSR" id="PIRSR000350-4"/>
    </source>
</evidence>
<feature type="binding site" evidence="9">
    <location>
        <position position="310"/>
    </location>
    <ligand>
        <name>FAD</name>
        <dbReference type="ChEBI" id="CHEBI:57692"/>
    </ligand>
</feature>
<keyword evidence="5 9" id="KW-0520">NAD</keyword>
<dbReference type="NCBIfam" id="NF005884">
    <property type="entry name" value="PRK07846.1"/>
    <property type="match status" value="1"/>
</dbReference>
<dbReference type="InterPro" id="IPR004099">
    <property type="entry name" value="Pyr_nucl-diS_OxRdtase_dimer"/>
</dbReference>
<dbReference type="InterPro" id="IPR023753">
    <property type="entry name" value="FAD/NAD-binding_dom"/>
</dbReference>
<accession>A0A173LLZ7</accession>
<feature type="binding site" evidence="9">
    <location>
        <position position="270"/>
    </location>
    <ligand>
        <name>NAD(+)</name>
        <dbReference type="ChEBI" id="CHEBI:57540"/>
    </ligand>
</feature>
<dbReference type="GO" id="GO:0004148">
    <property type="term" value="F:dihydrolipoyl dehydrogenase (NADH) activity"/>
    <property type="evidence" value="ECO:0007669"/>
    <property type="project" value="TreeGrafter"/>
</dbReference>
<dbReference type="OrthoDB" id="9800167at2"/>
<evidence type="ECO:0000313" key="15">
    <source>
        <dbReference type="Proteomes" id="UP000186104"/>
    </source>
</evidence>
<dbReference type="RefSeq" id="WP_067471756.1">
    <property type="nucleotide sequence ID" value="NZ_CP015961.1"/>
</dbReference>
<dbReference type="NCBIfam" id="TIGR03452">
    <property type="entry name" value="mycothione_red"/>
    <property type="match status" value="1"/>
</dbReference>
<name>A0A173LLZ7_9ACTN</name>
<evidence type="ECO:0000256" key="11">
    <source>
        <dbReference type="RuleBase" id="RU003691"/>
    </source>
</evidence>
<organism evidence="14 15">
    <name type="scientific">Dietzia timorensis</name>
    <dbReference type="NCBI Taxonomy" id="499555"/>
    <lineage>
        <taxon>Bacteria</taxon>
        <taxon>Bacillati</taxon>
        <taxon>Actinomycetota</taxon>
        <taxon>Actinomycetes</taxon>
        <taxon>Mycobacteriales</taxon>
        <taxon>Dietziaceae</taxon>
        <taxon>Dietzia</taxon>
    </lineage>
</organism>
<keyword evidence="3 9" id="KW-0274">FAD</keyword>
<dbReference type="InterPro" id="IPR012999">
    <property type="entry name" value="Pyr_OxRdtase_I_AS"/>
</dbReference>
<keyword evidence="15" id="KW-1185">Reference proteome</keyword>
<gene>
    <name evidence="14" type="ORF">BJL86_1837</name>
</gene>
<feature type="binding site" evidence="9">
    <location>
        <position position="54"/>
    </location>
    <ligand>
        <name>FAD</name>
        <dbReference type="ChEBI" id="CHEBI:57692"/>
    </ligand>
</feature>
<dbReference type="Gene3D" id="3.50.50.60">
    <property type="entry name" value="FAD/NAD(P)-binding domain"/>
    <property type="match status" value="2"/>
</dbReference>
<dbReference type="InterPro" id="IPR050151">
    <property type="entry name" value="Class-I_Pyr_Nuc-Dis_Oxidored"/>
</dbReference>
<dbReference type="SUPFAM" id="SSF55424">
    <property type="entry name" value="FAD/NAD-linked reductases, dimerisation (C-terminal) domain"/>
    <property type="match status" value="1"/>
</dbReference>
<dbReference type="PRINTS" id="PR00411">
    <property type="entry name" value="PNDRDTASEI"/>
</dbReference>
<reference evidence="14 15" key="1">
    <citation type="submission" date="2016-06" db="EMBL/GenBank/DDBJ databases">
        <title>Complete genome sequence of a saline-alkali tolerant type strain Dietzia timorensis ID05-A0528T.</title>
        <authorList>
            <person name="Wu X."/>
        </authorList>
    </citation>
    <scope>NUCLEOTIDE SEQUENCE [LARGE SCALE GENOMIC DNA]</scope>
    <source>
        <strain evidence="14 15">ID05-A0528</strain>
    </source>
</reference>
<keyword evidence="4 11" id="KW-0560">Oxidoreductase</keyword>
<dbReference type="GO" id="GO:0006103">
    <property type="term" value="P:2-oxoglutarate metabolic process"/>
    <property type="evidence" value="ECO:0007669"/>
    <property type="project" value="TreeGrafter"/>
</dbReference>
<dbReference type="GO" id="GO:0050660">
    <property type="term" value="F:flavin adenine dinucleotide binding"/>
    <property type="evidence" value="ECO:0007669"/>
    <property type="project" value="TreeGrafter"/>
</dbReference>
<evidence type="ECO:0000256" key="5">
    <source>
        <dbReference type="ARBA" id="ARBA00023027"/>
    </source>
</evidence>
<evidence type="ECO:0000256" key="6">
    <source>
        <dbReference type="ARBA" id="ARBA00023157"/>
    </source>
</evidence>